<organism evidence="3 4">
    <name type="scientific">Cohnella zeiphila</name>
    <dbReference type="NCBI Taxonomy" id="2761120"/>
    <lineage>
        <taxon>Bacteria</taxon>
        <taxon>Bacillati</taxon>
        <taxon>Bacillota</taxon>
        <taxon>Bacilli</taxon>
        <taxon>Bacillales</taxon>
        <taxon>Paenibacillaceae</taxon>
        <taxon>Cohnella</taxon>
    </lineage>
</organism>
<accession>A0A7X0SQE8</accession>
<proteinExistence type="predicted"/>
<feature type="transmembrane region" description="Helical" evidence="2">
    <location>
        <begin position="332"/>
        <end position="351"/>
    </location>
</feature>
<evidence type="ECO:0000256" key="1">
    <source>
        <dbReference type="SAM" id="MobiDB-lite"/>
    </source>
</evidence>
<feature type="region of interest" description="Disordered" evidence="1">
    <location>
        <begin position="88"/>
        <end position="128"/>
    </location>
</feature>
<dbReference type="RefSeq" id="WP_185130832.1">
    <property type="nucleotide sequence ID" value="NZ_JACJVO010000024.1"/>
</dbReference>
<name>A0A7X0SQE8_9BACL</name>
<reference evidence="3 4" key="1">
    <citation type="submission" date="2020-08" db="EMBL/GenBank/DDBJ databases">
        <title>Cohnella phylogeny.</title>
        <authorList>
            <person name="Dunlap C."/>
        </authorList>
    </citation>
    <scope>NUCLEOTIDE SEQUENCE [LARGE SCALE GENOMIC DNA]</scope>
    <source>
        <strain evidence="3 4">CBP 2801</strain>
    </source>
</reference>
<feature type="transmembrane region" description="Helical" evidence="2">
    <location>
        <begin position="305"/>
        <end position="326"/>
    </location>
</feature>
<evidence type="ECO:0000313" key="3">
    <source>
        <dbReference type="EMBL" id="MBB6733184.1"/>
    </source>
</evidence>
<keyword evidence="4" id="KW-1185">Reference proteome</keyword>
<feature type="transmembrane region" description="Helical" evidence="2">
    <location>
        <begin position="264"/>
        <end position="293"/>
    </location>
</feature>
<evidence type="ECO:0000313" key="4">
    <source>
        <dbReference type="Proteomes" id="UP000564644"/>
    </source>
</evidence>
<dbReference type="Proteomes" id="UP000564644">
    <property type="component" value="Unassembled WGS sequence"/>
</dbReference>
<evidence type="ECO:0000256" key="2">
    <source>
        <dbReference type="SAM" id="Phobius"/>
    </source>
</evidence>
<keyword evidence="2" id="KW-1133">Transmembrane helix</keyword>
<sequence length="576" mass="61091">MATVSMGLKVFDSFLSRLDSIQSISKAVDFAPWSDSIANAAFHLNLANDSTKTQLQLQQKVLAVADQTRQSYAATAQLMTRLGASGQSALKDNSPVVSEAASASPGQKMTDALNSGSQGGDGAQATAPSLPKALTEGMNAAKSFEQAITKAKDKTAEWVSQFNEASEPIRKVTDSIGQLISGLNKDQGKGLFSGLTGGIQAVSNALPMLAVMGVITLILTYLDSLGISAQQVVQGIVDFFNWAFEMIGQGISFVQGIAQGMWDAFLYALPVIAPLVIGIVAAFGAYYGILLAVSAAQAIWTGLVAAYRAVVTMATAIQLGLNMAMWANPIPFMIGLIVGLITALLALIATLQPVRDYVANTFRSLGEIIAQAAGWIIDVITGFVNGAIDAINLLLSGINKVIHAVGNFLGLSVDVDLQLEKVDSSKLKAEMQKGITGTFDAAANFTENFNVDNIKKKLGLDSLGKMGKMTDQQKPPALPKNPYEDIKLPGTPLSDINKVNEVGKINDSVDVSSEDLKTMRELAEMKNIQNFVTLQPSLSFGDTHVRQDGRSVDEIIANISDRLHEQIASSAQGVYG</sequence>
<protein>
    <recommendedName>
        <fullName evidence="5">Phage tail tape measure protein</fullName>
    </recommendedName>
</protein>
<keyword evidence="2" id="KW-0472">Membrane</keyword>
<feature type="transmembrane region" description="Helical" evidence="2">
    <location>
        <begin position="239"/>
        <end position="258"/>
    </location>
</feature>
<dbReference type="AlphaFoldDB" id="A0A7X0SQE8"/>
<feature type="transmembrane region" description="Helical" evidence="2">
    <location>
        <begin position="205"/>
        <end position="227"/>
    </location>
</feature>
<keyword evidence="2" id="KW-0812">Transmembrane</keyword>
<gene>
    <name evidence="3" type="ORF">H7C18_19885</name>
</gene>
<comment type="caution">
    <text evidence="3">The sequence shown here is derived from an EMBL/GenBank/DDBJ whole genome shotgun (WGS) entry which is preliminary data.</text>
</comment>
<dbReference type="EMBL" id="JACJVO010000024">
    <property type="protein sequence ID" value="MBB6733184.1"/>
    <property type="molecule type" value="Genomic_DNA"/>
</dbReference>
<evidence type="ECO:0008006" key="5">
    <source>
        <dbReference type="Google" id="ProtNLM"/>
    </source>
</evidence>
<feature type="compositionally biased region" description="Low complexity" evidence="1">
    <location>
        <begin position="94"/>
        <end position="105"/>
    </location>
</feature>